<gene>
    <name evidence="5" type="ORF">PEBR_12248</name>
</gene>
<evidence type="ECO:0000313" key="5">
    <source>
        <dbReference type="EMBL" id="OOQ88463.1"/>
    </source>
</evidence>
<reference evidence="6" key="1">
    <citation type="submission" date="2015-09" db="EMBL/GenBank/DDBJ databases">
        <authorList>
            <person name="Fill T.P."/>
            <person name="Baretta J.F."/>
            <person name="de Almeida L.G."/>
            <person name="Rocha M."/>
            <person name="de Souza D.H."/>
            <person name="Malavazi I."/>
            <person name="Cerdeira L.T."/>
            <person name="Hong H."/>
            <person name="Samborskyy M."/>
            <person name="de Vasconcelos A.T."/>
            <person name="Leadlay P."/>
            <person name="Rodrigues-Filho E."/>
        </authorList>
    </citation>
    <scope>NUCLEOTIDE SEQUENCE [LARGE SCALE GENOMIC DNA]</scope>
    <source>
        <strain evidence="6">LaBioMMi 136</strain>
    </source>
</reference>
<proteinExistence type="predicted"/>
<keyword evidence="1" id="KW-0808">Transferase</keyword>
<sequence length="516" mass="56209">MPSSSDFEAFALTPLDQANGQVFFFYSISYQVQNEASALRTIHNGIDVLLERVPFLNGEIAFAAAVPGANNILTVRPPTANSKDQVPLVQVKRHSNRTLPVEKLEQSPFNAPRNLPLDGLFNPLATFPTPDRPTPVIRFQINLVNDGLILTLAFNHAVFDALGAAVIVKLLAESCRNQENIGMAGSMGIPSTQARVQSPLLALSSRLKKNNRVHANAPSSSEVSETISQKPVAAPPPLTDECFVFCAEKLQQLRIACTSLLEKLNENQKSLAGQGDVRFLSSNDVLTALICESIAQARHAAKHACRDEDLHAKSSISECLMAVNLRKFVEPPLPDDYMGNAGIPLRFEVRTQRQAAPEFHPAVREVPPGLNPSSFLAIAKTAYTIRAKLARFGESYIDSLSSFLNADESQTAVNVLPACAIVSSLRHIKTYELQFGVELGKIQTFETGTPWVNGSCMILPLCANSSNLAGSAPWNVRITLDEGTMDCFKNEPALRWALWEQAQSKVPGSYDCMADA</sequence>
<dbReference type="InterPro" id="IPR054710">
    <property type="entry name" value="Tri101-like_N"/>
</dbReference>
<evidence type="ECO:0000313" key="6">
    <source>
        <dbReference type="Proteomes" id="UP000190744"/>
    </source>
</evidence>
<accession>A0A1S9RSF3</accession>
<dbReference type="PANTHER" id="PTHR31896">
    <property type="entry name" value="FAMILY REGULATORY PROTEIN, PUTATIVE (AFU_ORTHOLOGUE AFUA_3G14730)-RELATED"/>
    <property type="match status" value="1"/>
</dbReference>
<dbReference type="AlphaFoldDB" id="A0A1S9RSF3"/>
<evidence type="ECO:0000259" key="4">
    <source>
        <dbReference type="Pfam" id="PF22664"/>
    </source>
</evidence>
<dbReference type="EMBL" id="LJBN01000118">
    <property type="protein sequence ID" value="OOQ88463.1"/>
    <property type="molecule type" value="Genomic_DNA"/>
</dbReference>
<dbReference type="InterPro" id="IPR023213">
    <property type="entry name" value="CAT-like_dom_sf"/>
</dbReference>
<name>A0A1S9RSF3_PENBI</name>
<feature type="region of interest" description="Disordered" evidence="3">
    <location>
        <begin position="213"/>
        <end position="232"/>
    </location>
</feature>
<dbReference type="GO" id="GO:0016746">
    <property type="term" value="F:acyltransferase activity"/>
    <property type="evidence" value="ECO:0007669"/>
    <property type="project" value="UniProtKB-KW"/>
</dbReference>
<evidence type="ECO:0000256" key="2">
    <source>
        <dbReference type="ARBA" id="ARBA00023315"/>
    </source>
</evidence>
<dbReference type="Gene3D" id="3.30.559.10">
    <property type="entry name" value="Chloramphenicol acetyltransferase-like domain"/>
    <property type="match status" value="2"/>
</dbReference>
<dbReference type="InterPro" id="IPR051283">
    <property type="entry name" value="Sec_Metabolite_Acyltrans"/>
</dbReference>
<protein>
    <recommendedName>
        <fullName evidence="4">Trichothecene 3-O-acetyltransferase-like N-terminal domain-containing protein</fullName>
    </recommendedName>
</protein>
<dbReference type="PANTHER" id="PTHR31896:SF64">
    <property type="entry name" value="TRICHOTHECENE 3-O-ACETYLTRANSFERASE"/>
    <property type="match status" value="1"/>
</dbReference>
<feature type="compositionally biased region" description="Polar residues" evidence="3">
    <location>
        <begin position="217"/>
        <end position="229"/>
    </location>
</feature>
<evidence type="ECO:0000256" key="3">
    <source>
        <dbReference type="SAM" id="MobiDB-lite"/>
    </source>
</evidence>
<dbReference type="Proteomes" id="UP000190744">
    <property type="component" value="Unassembled WGS sequence"/>
</dbReference>
<evidence type="ECO:0000256" key="1">
    <source>
        <dbReference type="ARBA" id="ARBA00022679"/>
    </source>
</evidence>
<dbReference type="Pfam" id="PF22664">
    <property type="entry name" value="TRI-like_N"/>
    <property type="match status" value="1"/>
</dbReference>
<comment type="caution">
    <text evidence="5">The sequence shown here is derived from an EMBL/GenBank/DDBJ whole genome shotgun (WGS) entry which is preliminary data.</text>
</comment>
<keyword evidence="2" id="KW-0012">Acyltransferase</keyword>
<organism evidence="5 6">
    <name type="scientific">Penicillium brasilianum</name>
    <dbReference type="NCBI Taxonomy" id="104259"/>
    <lineage>
        <taxon>Eukaryota</taxon>
        <taxon>Fungi</taxon>
        <taxon>Dikarya</taxon>
        <taxon>Ascomycota</taxon>
        <taxon>Pezizomycotina</taxon>
        <taxon>Eurotiomycetes</taxon>
        <taxon>Eurotiomycetidae</taxon>
        <taxon>Eurotiales</taxon>
        <taxon>Aspergillaceae</taxon>
        <taxon>Penicillium</taxon>
    </lineage>
</organism>
<feature type="domain" description="Trichothecene 3-O-acetyltransferase-like N-terminal" evidence="4">
    <location>
        <begin position="21"/>
        <end position="175"/>
    </location>
</feature>